<dbReference type="Gene3D" id="3.40.190.10">
    <property type="entry name" value="Periplasmic binding protein-like II"/>
    <property type="match status" value="2"/>
</dbReference>
<evidence type="ECO:0000313" key="5">
    <source>
        <dbReference type="Proteomes" id="UP001589609"/>
    </source>
</evidence>
<dbReference type="Pfam" id="PF01547">
    <property type="entry name" value="SBP_bac_1"/>
    <property type="match status" value="1"/>
</dbReference>
<sequence length="411" mass="45116">MKKVIPLMITGALSIAALSGCGKSESSASSDGKVKIEFFEYKSEAKGTFQELAKKFEKENPNIDVVVSNPPDATTVLKTRVAKRDIPDIMGIGADNVFADLSKAGVFTDVTKDKRLDQVQPSYVQMLKDVTASDKVYGIPYATNADAVIYNKAIFKELGLEVPKTWDEFIAVAKKVQDAGKIPFYFTFKDSWTTLPAFNVLAANTQGPDFFKNLSAGKTTFTQGYKTAANKFAELLQYGHKDMMGKAYNDGNVAFAKGEAAMYLQGIWAISEIKKANPDIDLGVFPYPVTNNPNETKVVSGVDLLLGLSSQTKHAKEAQKFIDFLLTQETAKAYIDDQKAFSAVKGVEQKDASLEGLNESIAKGALVDFPDHYIPSAVGFDKVLQEFTQNKNTNDLLNKLDTEWKKVQGRK</sequence>
<name>A0ABV5WBD9_9BACI</name>
<keyword evidence="3" id="KW-0732">Signal</keyword>
<evidence type="ECO:0000256" key="3">
    <source>
        <dbReference type="ARBA" id="ARBA00022729"/>
    </source>
</evidence>
<accession>A0ABV5WBD9</accession>
<dbReference type="SUPFAM" id="SSF53850">
    <property type="entry name" value="Periplasmic binding protein-like II"/>
    <property type="match status" value="1"/>
</dbReference>
<dbReference type="Proteomes" id="UP001589609">
    <property type="component" value="Unassembled WGS sequence"/>
</dbReference>
<dbReference type="PROSITE" id="PS51257">
    <property type="entry name" value="PROKAR_LIPOPROTEIN"/>
    <property type="match status" value="1"/>
</dbReference>
<organism evidence="4 5">
    <name type="scientific">Ectobacillus funiculus</name>
    <dbReference type="NCBI Taxonomy" id="137993"/>
    <lineage>
        <taxon>Bacteria</taxon>
        <taxon>Bacillati</taxon>
        <taxon>Bacillota</taxon>
        <taxon>Bacilli</taxon>
        <taxon>Bacillales</taxon>
        <taxon>Bacillaceae</taxon>
        <taxon>Ectobacillus</taxon>
    </lineage>
</organism>
<proteinExistence type="inferred from homology"/>
<evidence type="ECO:0000313" key="4">
    <source>
        <dbReference type="EMBL" id="MFB9757476.1"/>
    </source>
</evidence>
<reference evidence="4 5" key="1">
    <citation type="submission" date="2024-09" db="EMBL/GenBank/DDBJ databases">
        <authorList>
            <person name="Sun Q."/>
            <person name="Mori K."/>
        </authorList>
    </citation>
    <scope>NUCLEOTIDE SEQUENCE [LARGE SCALE GENOMIC DNA]</scope>
    <source>
        <strain evidence="4 5">JCM 11201</strain>
    </source>
</reference>
<dbReference type="InterPro" id="IPR006059">
    <property type="entry name" value="SBP"/>
</dbReference>
<gene>
    <name evidence="4" type="ORF">ACFFMS_02815</name>
</gene>
<protein>
    <submittedName>
        <fullName evidence="4">ABC transporter substrate-binding protein</fullName>
    </submittedName>
</protein>
<dbReference type="EMBL" id="JBHMAF010000013">
    <property type="protein sequence ID" value="MFB9757476.1"/>
    <property type="molecule type" value="Genomic_DNA"/>
</dbReference>
<evidence type="ECO:0000256" key="2">
    <source>
        <dbReference type="ARBA" id="ARBA00022448"/>
    </source>
</evidence>
<dbReference type="PANTHER" id="PTHR30061:SF50">
    <property type="entry name" value="MALTOSE_MALTODEXTRIN-BINDING PERIPLASMIC PROTEIN"/>
    <property type="match status" value="1"/>
</dbReference>
<keyword evidence="5" id="KW-1185">Reference proteome</keyword>
<evidence type="ECO:0000256" key="1">
    <source>
        <dbReference type="ARBA" id="ARBA00008520"/>
    </source>
</evidence>
<dbReference type="RefSeq" id="WP_379947783.1">
    <property type="nucleotide sequence ID" value="NZ_JBHMAF010000013.1"/>
</dbReference>
<dbReference type="PANTHER" id="PTHR30061">
    <property type="entry name" value="MALTOSE-BINDING PERIPLASMIC PROTEIN"/>
    <property type="match status" value="1"/>
</dbReference>
<comment type="caution">
    <text evidence="4">The sequence shown here is derived from an EMBL/GenBank/DDBJ whole genome shotgun (WGS) entry which is preliminary data.</text>
</comment>
<keyword evidence="2" id="KW-0813">Transport</keyword>
<comment type="similarity">
    <text evidence="1">Belongs to the bacterial solute-binding protein 1 family.</text>
</comment>